<dbReference type="NCBIfam" id="TIGR01307">
    <property type="entry name" value="pgm_bpd_ind"/>
    <property type="match status" value="1"/>
</dbReference>
<dbReference type="HAMAP" id="MF_01038">
    <property type="entry name" value="GpmI"/>
    <property type="match status" value="1"/>
</dbReference>
<evidence type="ECO:0000256" key="5">
    <source>
        <dbReference type="ARBA" id="ARBA00022723"/>
    </source>
</evidence>
<keyword evidence="7 9" id="KW-0464">Manganese</keyword>
<feature type="binding site" evidence="9 12">
    <location>
        <position position="188"/>
    </location>
    <ligand>
        <name>substrate</name>
    </ligand>
</feature>
<evidence type="ECO:0000256" key="1">
    <source>
        <dbReference type="ARBA" id="ARBA00000370"/>
    </source>
</evidence>
<keyword evidence="17" id="KW-1185">Reference proteome</keyword>
<protein>
    <recommendedName>
        <fullName evidence="9 10">2,3-bisphosphoglycerate-independent phosphoglycerate mutase</fullName>
        <shortName evidence="9">BPG-independent PGAM</shortName>
        <shortName evidence="9">Phosphoglyceromutase</shortName>
        <shortName evidence="9">iPGM</shortName>
        <ecNumber evidence="9 10">5.4.2.12</ecNumber>
    </recommendedName>
</protein>
<dbReference type="UniPathway" id="UPA00109">
    <property type="reaction ID" value="UER00186"/>
</dbReference>
<accession>A0A511B3B5</accession>
<dbReference type="CDD" id="cd16010">
    <property type="entry name" value="iPGM"/>
    <property type="match status" value="1"/>
</dbReference>
<reference evidence="16 17" key="1">
    <citation type="submission" date="2019-07" db="EMBL/GenBank/DDBJ databases">
        <title>Whole genome shotgun sequence of Gluconobacter wancherniae NBRC 103581.</title>
        <authorList>
            <person name="Hosoyama A."/>
            <person name="Uohara A."/>
            <person name="Ohji S."/>
            <person name="Ichikawa N."/>
        </authorList>
    </citation>
    <scope>NUCLEOTIDE SEQUENCE [LARGE SCALE GENOMIC DNA]</scope>
    <source>
        <strain evidence="16 17">NBRC 103581</strain>
    </source>
</reference>
<evidence type="ECO:0000313" key="16">
    <source>
        <dbReference type="EMBL" id="GEK94272.1"/>
    </source>
</evidence>
<dbReference type="InterPro" id="IPR036646">
    <property type="entry name" value="PGAM_B_sf"/>
</dbReference>
<dbReference type="InterPro" id="IPR011258">
    <property type="entry name" value="BPG-indep_PGM_N"/>
</dbReference>
<feature type="binding site" evidence="9 13">
    <location>
        <position position="68"/>
    </location>
    <ligand>
        <name>Mn(2+)</name>
        <dbReference type="ChEBI" id="CHEBI:29035"/>
        <label>2</label>
    </ligand>
</feature>
<evidence type="ECO:0000256" key="6">
    <source>
        <dbReference type="ARBA" id="ARBA00023152"/>
    </source>
</evidence>
<evidence type="ECO:0000256" key="8">
    <source>
        <dbReference type="ARBA" id="ARBA00023235"/>
    </source>
</evidence>
<dbReference type="PIRSF" id="PIRSF001492">
    <property type="entry name" value="IPGAM"/>
    <property type="match status" value="1"/>
</dbReference>
<feature type="binding site" evidence="9 13">
    <location>
        <position position="444"/>
    </location>
    <ligand>
        <name>Mn(2+)</name>
        <dbReference type="ChEBI" id="CHEBI:29035"/>
        <label>2</label>
    </ligand>
</feature>
<comment type="subunit">
    <text evidence="9">Monomer.</text>
</comment>
<feature type="domain" description="BPG-independent PGAM N-terminal" evidence="15">
    <location>
        <begin position="88"/>
        <end position="296"/>
    </location>
</feature>
<evidence type="ECO:0000259" key="14">
    <source>
        <dbReference type="Pfam" id="PF01676"/>
    </source>
</evidence>
<evidence type="ECO:0000256" key="12">
    <source>
        <dbReference type="PIRSR" id="PIRSR001492-2"/>
    </source>
</evidence>
<dbReference type="SUPFAM" id="SSF53649">
    <property type="entry name" value="Alkaline phosphatase-like"/>
    <property type="match status" value="1"/>
</dbReference>
<evidence type="ECO:0000313" key="17">
    <source>
        <dbReference type="Proteomes" id="UP000321230"/>
    </source>
</evidence>
<dbReference type="Gene3D" id="3.40.1450.10">
    <property type="entry name" value="BPG-independent phosphoglycerate mutase, domain B"/>
    <property type="match status" value="1"/>
</dbReference>
<evidence type="ECO:0000259" key="15">
    <source>
        <dbReference type="Pfam" id="PF06415"/>
    </source>
</evidence>
<keyword evidence="6 9" id="KW-0324">Glycolysis</keyword>
<keyword evidence="5 9" id="KW-0479">Metal-binding</keyword>
<dbReference type="PANTHER" id="PTHR31637:SF0">
    <property type="entry name" value="2,3-BISPHOSPHOGLYCERATE-INDEPENDENT PHOSPHOGLYCERATE MUTASE"/>
    <property type="match status" value="1"/>
</dbReference>
<feature type="binding site" evidence="9 13">
    <location>
        <position position="402"/>
    </location>
    <ligand>
        <name>Mn(2+)</name>
        <dbReference type="ChEBI" id="CHEBI:29035"/>
        <label>1</label>
    </ligand>
</feature>
<evidence type="ECO:0000256" key="10">
    <source>
        <dbReference type="NCBIfam" id="TIGR01307"/>
    </source>
</evidence>
<dbReference type="EC" id="5.4.2.12" evidence="9 10"/>
<dbReference type="InterPro" id="IPR005995">
    <property type="entry name" value="Pgm_bpd_ind"/>
</dbReference>
<dbReference type="InterPro" id="IPR006124">
    <property type="entry name" value="Metalloenzyme"/>
</dbReference>
<evidence type="ECO:0000256" key="2">
    <source>
        <dbReference type="ARBA" id="ARBA00002315"/>
    </source>
</evidence>
<evidence type="ECO:0000256" key="11">
    <source>
        <dbReference type="PIRSR" id="PIRSR001492-1"/>
    </source>
</evidence>
<comment type="function">
    <text evidence="2 9">Catalyzes the interconversion of 2-phosphoglycerate and 3-phosphoglycerate.</text>
</comment>
<feature type="binding site" evidence="9 12">
    <location>
        <position position="335"/>
    </location>
    <ligand>
        <name>substrate</name>
    </ligand>
</feature>
<evidence type="ECO:0000256" key="4">
    <source>
        <dbReference type="ARBA" id="ARBA00008819"/>
    </source>
</evidence>
<name>A0A511B3B5_9PROT</name>
<dbReference type="Pfam" id="PF06415">
    <property type="entry name" value="iPGM_N"/>
    <property type="match status" value="1"/>
</dbReference>
<sequence length="512" mass="54854">MSQPSSPSRRPVMLAILDGFGWREDESDNAVRLANTPTFDALWTASPHAFLKTCGEDVGLPEGQMGNSEVGHLNIGAGRVVMQDLPRISRSVRDGSLAENPVLVSFIDALKASGGTCHLMGLISPGGVHAHQDHVLALAKIVSASGVPVALHIFSDGRDTPPRSGEDYIGALLHDLPASVTVATISGRYYAMDRDHRWERTGLALYAVRDGVGPHSESALDVIKAHYAEDKGDEFIIPTVLGNYGGMEDGDGILSCNFRADRIRQLLDALLIPEFEGFERGRLINFAAACGMARYSDVLAPYMTVLFPKIPLEDLLGEVVSHAGMTQLRMAETEKYPHVTYFLNGGREVQLPGEERIMVASPKVATYDLQPEMSAPELTDRAVEGIESGRFDMIILNFANPDMVGHTGSLPAAIKACEAVDQGLGRINDAIVKAGGILLVTADHGNCETMRDPQTGGVHTAHTLNTVPFLLAHADGQTVHDGRLADLAPTILALLGLTQPPAMTGVSLLESH</sequence>
<dbReference type="GO" id="GO:0006007">
    <property type="term" value="P:glucose catabolic process"/>
    <property type="evidence" value="ECO:0007669"/>
    <property type="project" value="InterPro"/>
</dbReference>
<dbReference type="SUPFAM" id="SSF64158">
    <property type="entry name" value="2,3-Bisphosphoglycerate-independent phosphoglycerate mutase, substrate-binding domain"/>
    <property type="match status" value="1"/>
</dbReference>
<feature type="binding site" evidence="9 13">
    <location>
        <position position="462"/>
    </location>
    <ligand>
        <name>Mn(2+)</name>
        <dbReference type="ChEBI" id="CHEBI:29035"/>
        <label>1</label>
    </ligand>
</feature>
<comment type="cofactor">
    <cofactor evidence="9">
        <name>Mn(2+)</name>
        <dbReference type="ChEBI" id="CHEBI:29035"/>
    </cofactor>
    <text evidence="9">Binds 2 manganese ions per subunit.</text>
</comment>
<dbReference type="Proteomes" id="UP000321230">
    <property type="component" value="Unassembled WGS sequence"/>
</dbReference>
<comment type="caution">
    <text evidence="16">The sequence shown here is derived from an EMBL/GenBank/DDBJ whole genome shotgun (WGS) entry which is preliminary data.</text>
</comment>
<dbReference type="AlphaFoldDB" id="A0A511B3B5"/>
<dbReference type="InterPro" id="IPR017850">
    <property type="entry name" value="Alkaline_phosphatase_core_sf"/>
</dbReference>
<feature type="active site" description="Phosphoserine intermediate" evidence="9 11">
    <location>
        <position position="68"/>
    </location>
</feature>
<dbReference type="GO" id="GO:0006096">
    <property type="term" value="P:glycolytic process"/>
    <property type="evidence" value="ECO:0007669"/>
    <property type="project" value="UniProtKB-UniRule"/>
</dbReference>
<dbReference type="FunFam" id="3.40.1450.10:FF:000002">
    <property type="entry name" value="2,3-bisphosphoglycerate-independent phosphoglycerate mutase"/>
    <property type="match status" value="1"/>
</dbReference>
<dbReference type="GO" id="GO:0004619">
    <property type="term" value="F:phosphoglycerate mutase activity"/>
    <property type="evidence" value="ECO:0007669"/>
    <property type="project" value="UniProtKB-UniRule"/>
</dbReference>
<feature type="domain" description="Metalloenzyme" evidence="14">
    <location>
        <begin position="11"/>
        <end position="498"/>
    </location>
</feature>
<evidence type="ECO:0000256" key="3">
    <source>
        <dbReference type="ARBA" id="ARBA00004798"/>
    </source>
</evidence>
<keyword evidence="8 9" id="KW-0413">Isomerase</keyword>
<feature type="binding site" evidence="9 12">
    <location>
        <position position="194"/>
    </location>
    <ligand>
        <name>substrate</name>
    </ligand>
</feature>
<gene>
    <name evidence="9 16" type="primary">gpmI</name>
    <name evidence="16" type="ORF">GWA01_20420</name>
</gene>
<evidence type="ECO:0000256" key="7">
    <source>
        <dbReference type="ARBA" id="ARBA00023211"/>
    </source>
</evidence>
<feature type="binding site" evidence="9 12">
    <location>
        <position position="129"/>
    </location>
    <ligand>
        <name>substrate</name>
    </ligand>
</feature>
<feature type="binding site" evidence="9 13">
    <location>
        <position position="443"/>
    </location>
    <ligand>
        <name>Mn(2+)</name>
        <dbReference type="ChEBI" id="CHEBI:29035"/>
        <label>2</label>
    </ligand>
</feature>
<dbReference type="EMBL" id="BJUZ01000002">
    <property type="protein sequence ID" value="GEK94272.1"/>
    <property type="molecule type" value="Genomic_DNA"/>
</dbReference>
<dbReference type="GO" id="GO:0030145">
    <property type="term" value="F:manganese ion binding"/>
    <property type="evidence" value="ECO:0007669"/>
    <property type="project" value="UniProtKB-UniRule"/>
</dbReference>
<dbReference type="PANTHER" id="PTHR31637">
    <property type="entry name" value="2,3-BISPHOSPHOGLYCERATE-INDEPENDENT PHOSPHOGLYCERATE MUTASE"/>
    <property type="match status" value="1"/>
</dbReference>
<comment type="pathway">
    <text evidence="3 9">Carbohydrate degradation; glycolysis; pyruvate from D-glyceraldehyde 3-phosphate: step 3/5.</text>
</comment>
<dbReference type="GO" id="GO:0005829">
    <property type="term" value="C:cytosol"/>
    <property type="evidence" value="ECO:0007669"/>
    <property type="project" value="TreeGrafter"/>
</dbReference>
<evidence type="ECO:0000256" key="9">
    <source>
        <dbReference type="HAMAP-Rule" id="MF_01038"/>
    </source>
</evidence>
<comment type="catalytic activity">
    <reaction evidence="1 9">
        <text>(2R)-2-phosphoglycerate = (2R)-3-phosphoglycerate</text>
        <dbReference type="Rhea" id="RHEA:15901"/>
        <dbReference type="ChEBI" id="CHEBI:58272"/>
        <dbReference type="ChEBI" id="CHEBI:58289"/>
        <dbReference type="EC" id="5.4.2.12"/>
    </reaction>
</comment>
<feature type="binding site" evidence="9 12">
    <location>
        <begin position="259"/>
        <end position="262"/>
    </location>
    <ligand>
        <name>substrate</name>
    </ligand>
</feature>
<proteinExistence type="inferred from homology"/>
<feature type="binding site" evidence="9 13">
    <location>
        <position position="18"/>
    </location>
    <ligand>
        <name>Mn(2+)</name>
        <dbReference type="ChEBI" id="CHEBI:29035"/>
        <label>2</label>
    </ligand>
</feature>
<dbReference type="Gene3D" id="3.40.720.10">
    <property type="entry name" value="Alkaline Phosphatase, subunit A"/>
    <property type="match status" value="1"/>
</dbReference>
<feature type="binding site" evidence="9 13">
    <location>
        <position position="406"/>
    </location>
    <ligand>
        <name>Mn(2+)</name>
        <dbReference type="ChEBI" id="CHEBI:29035"/>
        <label>1</label>
    </ligand>
</feature>
<comment type="similarity">
    <text evidence="4 9">Belongs to the BPG-independent phosphoglycerate mutase family.</text>
</comment>
<feature type="binding site" evidence="9 12">
    <location>
        <begin position="158"/>
        <end position="159"/>
    </location>
    <ligand>
        <name>substrate</name>
    </ligand>
</feature>
<evidence type="ECO:0000256" key="13">
    <source>
        <dbReference type="PIRSR" id="PIRSR001492-3"/>
    </source>
</evidence>
<dbReference type="Pfam" id="PF01676">
    <property type="entry name" value="Metalloenzyme"/>
    <property type="match status" value="1"/>
</dbReference>
<organism evidence="16 17">
    <name type="scientific">Gluconobacter wancherniae NBRC 103581</name>
    <dbReference type="NCBI Taxonomy" id="656744"/>
    <lineage>
        <taxon>Bacteria</taxon>
        <taxon>Pseudomonadati</taxon>
        <taxon>Pseudomonadota</taxon>
        <taxon>Alphaproteobacteria</taxon>
        <taxon>Acetobacterales</taxon>
        <taxon>Acetobacteraceae</taxon>
        <taxon>Gluconobacter</taxon>
    </lineage>
</organism>